<evidence type="ECO:0000313" key="2">
    <source>
        <dbReference type="Proteomes" id="UP000326678"/>
    </source>
</evidence>
<name>A0A5P8WE93_9NOSO</name>
<dbReference type="AlphaFoldDB" id="A0A5P8WE93"/>
<dbReference type="SUPFAM" id="SSF46689">
    <property type="entry name" value="Homeodomain-like"/>
    <property type="match status" value="1"/>
</dbReference>
<protein>
    <submittedName>
        <fullName evidence="1">IS630 family transposase</fullName>
    </submittedName>
</protein>
<gene>
    <name evidence="1" type="ORF">GXM_08631</name>
</gene>
<evidence type="ECO:0000313" key="1">
    <source>
        <dbReference type="EMBL" id="QFS51137.1"/>
    </source>
</evidence>
<proteinExistence type="predicted"/>
<sequence>MRFIKGLTEDTIKMLERIYKQSKYHQVRQRAQCIKLSHEGYTINDLTGIFNVSRLTITNWFDDWDMFMLTGLYDKKGRGRKPKLNDEQKNQIKKWAKSNPQNLNIVRKKLREEWNIDVSKDTIKRVLKFFDMSWHRIKKGVAGQPESLVYKEKVEELAELKKKMNKERLI</sequence>
<keyword evidence="2" id="KW-1185">Reference proteome</keyword>
<dbReference type="InterPro" id="IPR009057">
    <property type="entry name" value="Homeodomain-like_sf"/>
</dbReference>
<dbReference type="EMBL" id="CP045227">
    <property type="protein sequence ID" value="QFS51137.1"/>
    <property type="molecule type" value="Genomic_DNA"/>
</dbReference>
<accession>A0A5P8WE93</accession>
<dbReference type="Pfam" id="PF13565">
    <property type="entry name" value="HTH_32"/>
    <property type="match status" value="1"/>
</dbReference>
<dbReference type="KEGG" id="nsh:GXM_08631"/>
<reference evidence="1 2" key="1">
    <citation type="submission" date="2019-10" db="EMBL/GenBank/DDBJ databases">
        <title>Genomic and transcriptomic insights into the perfect genentic adaptation of a filamentous nitrogen-fixing cyanobacterium to rice fields.</title>
        <authorList>
            <person name="Chen Z."/>
        </authorList>
    </citation>
    <scope>NUCLEOTIDE SEQUENCE [LARGE SCALE GENOMIC DNA]</scope>
    <source>
        <strain evidence="1">CCNUC1</strain>
    </source>
</reference>
<organism evidence="1 2">
    <name type="scientific">Nostoc sphaeroides CCNUC1</name>
    <dbReference type="NCBI Taxonomy" id="2653204"/>
    <lineage>
        <taxon>Bacteria</taxon>
        <taxon>Bacillati</taxon>
        <taxon>Cyanobacteriota</taxon>
        <taxon>Cyanophyceae</taxon>
        <taxon>Nostocales</taxon>
        <taxon>Nostocaceae</taxon>
        <taxon>Nostoc</taxon>
    </lineage>
</organism>
<dbReference type="Proteomes" id="UP000326678">
    <property type="component" value="Chromosome Gxm2"/>
</dbReference>